<evidence type="ECO:0000256" key="4">
    <source>
        <dbReference type="ARBA" id="ARBA00022729"/>
    </source>
</evidence>
<evidence type="ECO:0000256" key="7">
    <source>
        <dbReference type="ARBA" id="ARBA00023180"/>
    </source>
</evidence>
<dbReference type="InterPro" id="IPR003915">
    <property type="entry name" value="PKD_2"/>
</dbReference>
<dbReference type="InterPro" id="IPR013122">
    <property type="entry name" value="PKD1_2_channel"/>
</dbReference>
<dbReference type="Gene3D" id="1.10.287.70">
    <property type="match status" value="1"/>
</dbReference>
<keyword evidence="3 10" id="KW-0812">Transmembrane</keyword>
<comment type="caution">
    <text evidence="8">Lacks conserved residue(s) required for the propagation of feature annotation.</text>
</comment>
<evidence type="ECO:0000256" key="3">
    <source>
        <dbReference type="ARBA" id="ARBA00022692"/>
    </source>
</evidence>
<dbReference type="eggNOG" id="KOG3599">
    <property type="taxonomic scope" value="Eukaryota"/>
</dbReference>
<dbReference type="EMBL" id="GG666536">
    <property type="protein sequence ID" value="EEN57995.1"/>
    <property type="molecule type" value="Genomic_DNA"/>
</dbReference>
<proteinExistence type="inferred from homology"/>
<feature type="transmembrane region" description="Helical" evidence="10">
    <location>
        <begin position="1418"/>
        <end position="1440"/>
    </location>
</feature>
<dbReference type="PRINTS" id="PR01433">
    <property type="entry name" value="POLYCYSTIN2"/>
</dbReference>
<feature type="transmembrane region" description="Helical" evidence="10">
    <location>
        <begin position="879"/>
        <end position="910"/>
    </location>
</feature>
<feature type="transmembrane region" description="Helical" evidence="10">
    <location>
        <begin position="1326"/>
        <end position="1348"/>
    </location>
</feature>
<dbReference type="InterPro" id="IPR051223">
    <property type="entry name" value="Polycystin"/>
</dbReference>
<feature type="transmembrane region" description="Helical" evidence="10">
    <location>
        <begin position="1378"/>
        <end position="1398"/>
    </location>
</feature>
<dbReference type="SMART" id="SM00308">
    <property type="entry name" value="LH2"/>
    <property type="match status" value="1"/>
</dbReference>
<dbReference type="InterPro" id="IPR046791">
    <property type="entry name" value="Polycystin_dom"/>
</dbReference>
<gene>
    <name evidence="12" type="ORF">BRAFLDRAFT_98933</name>
</gene>
<dbReference type="InterPro" id="IPR001024">
    <property type="entry name" value="PLAT/LH2_dom"/>
</dbReference>
<keyword evidence="5 10" id="KW-1133">Transmembrane helix</keyword>
<evidence type="ECO:0000256" key="1">
    <source>
        <dbReference type="ARBA" id="ARBA00004141"/>
    </source>
</evidence>
<comment type="subcellular location">
    <subcellularLocation>
        <location evidence="1">Membrane</location>
        <topology evidence="1">Multi-pass membrane protein</topology>
    </subcellularLocation>
</comment>
<feature type="transmembrane region" description="Helical" evidence="10">
    <location>
        <begin position="469"/>
        <end position="488"/>
    </location>
</feature>
<dbReference type="PANTHER" id="PTHR10877:SF194">
    <property type="entry name" value="LOCATION OF VULVA DEFECTIVE 1"/>
    <property type="match status" value="1"/>
</dbReference>
<feature type="domain" description="PLAT" evidence="11">
    <location>
        <begin position="515"/>
        <end position="632"/>
    </location>
</feature>
<dbReference type="FunFam" id="1.10.287.70:FF:000333">
    <property type="entry name" value="Uncharacterized protein"/>
    <property type="match status" value="1"/>
</dbReference>
<keyword evidence="7" id="KW-0325">Glycoprotein</keyword>
<name>C3YNZ6_BRAFL</name>
<evidence type="ECO:0000256" key="10">
    <source>
        <dbReference type="SAM" id="Phobius"/>
    </source>
</evidence>
<dbReference type="GO" id="GO:0016020">
    <property type="term" value="C:membrane"/>
    <property type="evidence" value="ECO:0007669"/>
    <property type="project" value="UniProtKB-SubCell"/>
</dbReference>
<evidence type="ECO:0000256" key="5">
    <source>
        <dbReference type="ARBA" id="ARBA00022989"/>
    </source>
</evidence>
<dbReference type="Gene3D" id="2.60.60.20">
    <property type="entry name" value="PLAT/LH2 domain"/>
    <property type="match status" value="1"/>
</dbReference>
<sequence>MVDIPPGLIVIELMVACPDGRNTTVLLDPILIKSPNKAQVTEYMDGFYDGATGPFNKFLSMRSSAEAFSGSVISSGVAASLANKGEDITEITDKVAENMAAVELQDYDGIVGLSTSTLLVTAFPDGVSGDAQVHSSTALKSAFEKTRELSVNNSMSVDEVNRASALMFTGAVNVFKASEVKAESEQEGGTTSSNLLEANKEATTRNFEALDVLDDIYLTNMMPGYDEDDLFADVYMSTMHVRIKREDPSDGSEKVYTVGGQSDSLVRVPSFSSLLPDGCPDGEVGVQFLESNFNPFEYSNNSRMIKSDVTGLAVKCGNVTVPVAELDEPLDILTRRENKSLDDLMYIFTASAPLGNISVFQFFAKRNLSAMSFSVDFNSTLFPHDVTLWLSKHEPPTPDTYDWTATLPVPEDQLFTIPWINETSLVGLMSNITHIHCQCTHLTKFAGFVAPNPLNIQDALKANILENPIGLILVLAVFSGYLMGIVWARKTDRKDIAKAGVALLPGHKLNPRRECQYVITVYTGFRGNAGTTAEITLVLYGIHYESAPLTLRDDNRVLFQQGSVDSFLVSTEEPLGVMTHMRVWHNNAGFSPSWYLGQIVVVNRGTNQTTYFLSNRWLAVDEDDGKIERLIPTAGEEEMTKFRNVFFAKSSRDMNDGHLWFSVAGRPARSPFTRVQRLSCCLTLLYSTMLTNIMFFGRGDDFDPPEPLRIAGLEIDPPISLPQLMIGIQSAVIILPVNLLIVFLFRNSGARAPKKSSSKKMDSEPDKSFLKLLQQNPRKKKTFTSNNPDTPSFWYAKEKSVLGNSSTDNKLSVLQSTVDHDVEGSSKKEEKDNDEPKKSSLPWWAVFVGWLMVWAASFVAAFFTVLYTLSFGKAKAEAWVFTFVTSFVTDLFLVQPFKLMLVAMLFALIIKKPVEDEDPAPTPTEDDEEYIYNNPQKKVWTSATGWMRYIGTGRAAAYGTNTKSPDEERSTLPPDESVLAEARARSAEKRKRRAAVLEVLVFGLFVTVIMLTAYQERSPLAFYMTQNVKEQIVEGDFSEITDIPSFWSWIEGDLIPTTRSGEWYNGEADWAADKVLPDMLTHPLDAVQLRQVRLKPGQLCETPEKMQEFAPRCTVRHSTLAADTDDYIQGWIPYNDTINSTDMVICAPTVPPPLSTVSTPVTGANCTVFLTTEEKDPPWTYTFASLIGSFPYFGQHGTYLTGGYSTPLGMTRTSGLRLSQFLQQHNWLDERTRAVFVELILYNPHANLFSVVSLAVEFTNLGAAYRGVEVVTLRLIQQDAILLFAMRAVLAVFILFFALKEDANLIRYVITAKSFFARPIEYLSDFWSWVELLVIVVGFSSLGVYFNAQGIIDEAAQQRKTSESVFDLYKSAVNWFQIYTYLLAFLICCATLKLIRLLRFNSHVYALSTTIKKSSKPVLQFFFVAGIVLMAFTQMGNLLFGIKLQDYKNILTSLTSLCTMMLGSFDFDALVDGHYILGPAMFFTYQAVMQFILLSMFMTIIMDVYAEESQDPNTDDLQLVGFIRETTSEAVGKANRSLSTVGKNNRAKTFQAYRPDLEYRRKFAIVLEELDEVSKT</sequence>
<feature type="transmembrane region" description="Helical" evidence="10">
    <location>
        <begin position="841"/>
        <end position="867"/>
    </location>
</feature>
<dbReference type="Pfam" id="PF01477">
    <property type="entry name" value="PLAT"/>
    <property type="match status" value="1"/>
</dbReference>
<dbReference type="PROSITE" id="PS50095">
    <property type="entry name" value="PLAT"/>
    <property type="match status" value="1"/>
</dbReference>
<evidence type="ECO:0000259" key="11">
    <source>
        <dbReference type="PROSITE" id="PS50095"/>
    </source>
</evidence>
<evidence type="ECO:0000256" key="8">
    <source>
        <dbReference type="PROSITE-ProRule" id="PRU00152"/>
    </source>
</evidence>
<dbReference type="Pfam" id="PF20519">
    <property type="entry name" value="Polycystin_dom"/>
    <property type="match status" value="1"/>
</dbReference>
<feature type="transmembrane region" description="Helical" evidence="10">
    <location>
        <begin position="678"/>
        <end position="697"/>
    </location>
</feature>
<feature type="transmembrane region" description="Helical" evidence="10">
    <location>
        <begin position="995"/>
        <end position="1014"/>
    </location>
</feature>
<evidence type="ECO:0000256" key="2">
    <source>
        <dbReference type="ARBA" id="ARBA00007200"/>
    </source>
</evidence>
<keyword evidence="4" id="KW-0732">Signal</keyword>
<accession>C3YNZ6</accession>
<keyword evidence="6 10" id="KW-0472">Membrane</keyword>
<dbReference type="InParanoid" id="C3YNZ6"/>
<evidence type="ECO:0000256" key="6">
    <source>
        <dbReference type="ARBA" id="ARBA00023136"/>
    </source>
</evidence>
<organism>
    <name type="scientific">Branchiostoma floridae</name>
    <name type="common">Florida lancelet</name>
    <name type="synonym">Amphioxus</name>
    <dbReference type="NCBI Taxonomy" id="7739"/>
    <lineage>
        <taxon>Eukaryota</taxon>
        <taxon>Metazoa</taxon>
        <taxon>Chordata</taxon>
        <taxon>Cephalochordata</taxon>
        <taxon>Leptocardii</taxon>
        <taxon>Amphioxiformes</taxon>
        <taxon>Branchiostomatidae</taxon>
        <taxon>Branchiostoma</taxon>
    </lineage>
</organism>
<feature type="transmembrane region" description="Helical" evidence="10">
    <location>
        <begin position="724"/>
        <end position="745"/>
    </location>
</feature>
<feature type="transmembrane region" description="Helical" evidence="10">
    <location>
        <begin position="1280"/>
        <end position="1299"/>
    </location>
</feature>
<evidence type="ECO:0000313" key="12">
    <source>
        <dbReference type="EMBL" id="EEN57995.1"/>
    </source>
</evidence>
<comment type="similarity">
    <text evidence="2">Belongs to the polycystin family.</text>
</comment>
<protein>
    <recommendedName>
        <fullName evidence="11">PLAT domain-containing protein</fullName>
    </recommendedName>
</protein>
<reference evidence="12" key="1">
    <citation type="journal article" date="2008" name="Nature">
        <title>The amphioxus genome and the evolution of the chordate karyotype.</title>
        <authorList>
            <consortium name="US DOE Joint Genome Institute (JGI-PGF)"/>
            <person name="Putnam N.H."/>
            <person name="Butts T."/>
            <person name="Ferrier D.E.K."/>
            <person name="Furlong R.F."/>
            <person name="Hellsten U."/>
            <person name="Kawashima T."/>
            <person name="Robinson-Rechavi M."/>
            <person name="Shoguchi E."/>
            <person name="Terry A."/>
            <person name="Yu J.-K."/>
            <person name="Benito-Gutierrez E.L."/>
            <person name="Dubchak I."/>
            <person name="Garcia-Fernandez J."/>
            <person name="Gibson-Brown J.J."/>
            <person name="Grigoriev I.V."/>
            <person name="Horton A.C."/>
            <person name="de Jong P.J."/>
            <person name="Jurka J."/>
            <person name="Kapitonov V.V."/>
            <person name="Kohara Y."/>
            <person name="Kuroki Y."/>
            <person name="Lindquist E."/>
            <person name="Lucas S."/>
            <person name="Osoegawa K."/>
            <person name="Pennacchio L.A."/>
            <person name="Salamov A.A."/>
            <person name="Satou Y."/>
            <person name="Sauka-Spengler T."/>
            <person name="Schmutz J."/>
            <person name="Shin-I T."/>
            <person name="Toyoda A."/>
            <person name="Bronner-Fraser M."/>
            <person name="Fujiyama A."/>
            <person name="Holland L.Z."/>
            <person name="Holland P.W.H."/>
            <person name="Satoh N."/>
            <person name="Rokhsar D.S."/>
        </authorList>
    </citation>
    <scope>NUCLEOTIDE SEQUENCE [LARGE SCALE GENOMIC DNA]</scope>
    <source>
        <strain evidence="12">S238N-H82</strain>
        <tissue evidence="12">Testes</tissue>
    </source>
</reference>
<feature type="transmembrane region" description="Helical" evidence="10">
    <location>
        <begin position="1485"/>
        <end position="1506"/>
    </location>
</feature>
<evidence type="ECO:0000256" key="9">
    <source>
        <dbReference type="SAM" id="MobiDB-lite"/>
    </source>
</evidence>
<dbReference type="InterPro" id="IPR036392">
    <property type="entry name" value="PLAT/LH2_dom_sf"/>
</dbReference>
<dbReference type="SUPFAM" id="SSF49723">
    <property type="entry name" value="Lipase/lipooxygenase domain (PLAT/LH2 domain)"/>
    <property type="match status" value="1"/>
</dbReference>
<dbReference type="GO" id="GO:0005509">
    <property type="term" value="F:calcium ion binding"/>
    <property type="evidence" value="ECO:0007669"/>
    <property type="project" value="InterPro"/>
</dbReference>
<dbReference type="Pfam" id="PF08016">
    <property type="entry name" value="PKD_channel"/>
    <property type="match status" value="1"/>
</dbReference>
<feature type="region of interest" description="Disordered" evidence="9">
    <location>
        <begin position="819"/>
        <end position="838"/>
    </location>
</feature>
<dbReference type="FunFam" id="2.60.60.20:FF:000019">
    <property type="entry name" value="Uncharacterized protein"/>
    <property type="match status" value="1"/>
</dbReference>
<dbReference type="PANTHER" id="PTHR10877">
    <property type="entry name" value="POLYCYSTIN FAMILY MEMBER"/>
    <property type="match status" value="1"/>
</dbReference>